<keyword evidence="2 5" id="KW-0812">Transmembrane</keyword>
<evidence type="ECO:0000256" key="1">
    <source>
        <dbReference type="ARBA" id="ARBA00004141"/>
    </source>
</evidence>
<feature type="transmembrane region" description="Helical" evidence="5">
    <location>
        <begin position="87"/>
        <end position="108"/>
    </location>
</feature>
<proteinExistence type="predicted"/>
<dbReference type="PANTHER" id="PTHR43424">
    <property type="entry name" value="LOCUS PUTATIVE PROTEIN 1-RELATED"/>
    <property type="match status" value="1"/>
</dbReference>
<feature type="transmembrane region" description="Helical" evidence="5">
    <location>
        <begin position="12"/>
        <end position="29"/>
    </location>
</feature>
<keyword evidence="7" id="KW-1185">Reference proteome</keyword>
<name>A0A1E5KX66_9ENTE</name>
<dbReference type="RefSeq" id="WP_069698722.1">
    <property type="nucleotide sequence ID" value="NZ_JAGGMA010000001.1"/>
</dbReference>
<evidence type="ECO:0000313" key="6">
    <source>
        <dbReference type="EMBL" id="OEH82446.1"/>
    </source>
</evidence>
<feature type="transmembrane region" description="Helical" evidence="5">
    <location>
        <begin position="170"/>
        <end position="192"/>
    </location>
</feature>
<keyword evidence="3 5" id="KW-1133">Transmembrane helix</keyword>
<protein>
    <submittedName>
        <fullName evidence="6">Uncharacterized protein</fullName>
    </submittedName>
</protein>
<feature type="transmembrane region" description="Helical" evidence="5">
    <location>
        <begin position="285"/>
        <end position="308"/>
    </location>
</feature>
<feature type="transmembrane region" description="Helical" evidence="5">
    <location>
        <begin position="416"/>
        <end position="435"/>
    </location>
</feature>
<evidence type="ECO:0000256" key="5">
    <source>
        <dbReference type="SAM" id="Phobius"/>
    </source>
</evidence>
<comment type="caution">
    <text evidence="6">The sequence shown here is derived from an EMBL/GenBank/DDBJ whole genome shotgun (WGS) entry which is preliminary data.</text>
</comment>
<feature type="transmembrane region" description="Helical" evidence="5">
    <location>
        <begin position="252"/>
        <end position="273"/>
    </location>
</feature>
<accession>A0A1E5KX66</accession>
<reference evidence="6 7" key="1">
    <citation type="submission" date="2016-09" db="EMBL/GenBank/DDBJ databases">
        <authorList>
            <person name="Capua I."/>
            <person name="De Benedictis P."/>
            <person name="Joannis T."/>
            <person name="Lombin L.H."/>
            <person name="Cattoli G."/>
        </authorList>
    </citation>
    <scope>NUCLEOTIDE SEQUENCE [LARGE SCALE GENOMIC DNA]</scope>
    <source>
        <strain evidence="6 7">LMG 25899</strain>
    </source>
</reference>
<sequence>MKTISIKKNAVLNTLRTLLNVIFPLITYPYIARVLHVENIGKYDFSKSIVSYFILIAGFGIAQYGVREGSGIRDNKKELDHFCSEIFSLNIVTTIVAYVFIFFLIFVGNLFEDYQLLIMIFSLNILGTTLSVEWLYTLEEDFQYITLRSLAVQIISLFCMFLFVKETSDYLKYALITVFSFSGSSVFNYYHAKKYVNLKFTFRINWKKHLPRLTIFFFNSLASMIYLNSDITILGILKGNYFVGIYSTATKIYTIFKQLANSVLLVAVPRLSFYVMHKEIKKYSILLNKILNMIILAILPMSLGIIFLRVEIVNLVAGVGYEQSVHSLAVLSITSIFSLLSAFFVYGVLLPYKQEKKVLVATIVSAIVNIILNFITIPYIEEVGAALSTLIAEFLVLVLTYAYSKKYISKIDIKSSMIISFFGSILIGIICVGIARKFDSVLVQLVFSVILSLIGYSGILLVSKNKYFLSLLPSIKRK</sequence>
<feature type="transmembrane region" description="Helical" evidence="5">
    <location>
        <begin position="386"/>
        <end position="404"/>
    </location>
</feature>
<dbReference type="STRING" id="762845.BCR26_03160"/>
<feature type="transmembrane region" description="Helical" evidence="5">
    <location>
        <begin position="213"/>
        <end position="237"/>
    </location>
</feature>
<dbReference type="PANTHER" id="PTHR43424:SF1">
    <property type="entry name" value="LOCUS PUTATIVE PROTEIN 1-RELATED"/>
    <property type="match status" value="1"/>
</dbReference>
<dbReference type="Pfam" id="PF01943">
    <property type="entry name" value="Polysacc_synt"/>
    <property type="match status" value="1"/>
</dbReference>
<feature type="transmembrane region" description="Helical" evidence="5">
    <location>
        <begin position="358"/>
        <end position="380"/>
    </location>
</feature>
<dbReference type="OrthoDB" id="9815702at2"/>
<feature type="transmembrane region" description="Helical" evidence="5">
    <location>
        <begin position="328"/>
        <end position="349"/>
    </location>
</feature>
<evidence type="ECO:0000313" key="7">
    <source>
        <dbReference type="Proteomes" id="UP000095256"/>
    </source>
</evidence>
<dbReference type="GO" id="GO:0016020">
    <property type="term" value="C:membrane"/>
    <property type="evidence" value="ECO:0007669"/>
    <property type="project" value="UniProtKB-SubCell"/>
</dbReference>
<gene>
    <name evidence="6" type="ORF">BCR26_03160</name>
</gene>
<evidence type="ECO:0000256" key="2">
    <source>
        <dbReference type="ARBA" id="ARBA00022692"/>
    </source>
</evidence>
<comment type="subcellular location">
    <subcellularLocation>
        <location evidence="1">Membrane</location>
        <topology evidence="1">Multi-pass membrane protein</topology>
    </subcellularLocation>
</comment>
<keyword evidence="4 5" id="KW-0472">Membrane</keyword>
<feature type="transmembrane region" description="Helical" evidence="5">
    <location>
        <begin position="145"/>
        <end position="164"/>
    </location>
</feature>
<feature type="transmembrane region" description="Helical" evidence="5">
    <location>
        <begin position="441"/>
        <end position="462"/>
    </location>
</feature>
<dbReference type="CDD" id="cd13128">
    <property type="entry name" value="MATE_Wzx_like"/>
    <property type="match status" value="1"/>
</dbReference>
<dbReference type="InterPro" id="IPR002797">
    <property type="entry name" value="Polysacc_synth"/>
</dbReference>
<feature type="transmembrane region" description="Helical" evidence="5">
    <location>
        <begin position="114"/>
        <end position="136"/>
    </location>
</feature>
<dbReference type="InterPro" id="IPR052556">
    <property type="entry name" value="PolySynth_Transporter"/>
</dbReference>
<dbReference type="EMBL" id="MIEK01000023">
    <property type="protein sequence ID" value="OEH82446.1"/>
    <property type="molecule type" value="Genomic_DNA"/>
</dbReference>
<evidence type="ECO:0000256" key="3">
    <source>
        <dbReference type="ARBA" id="ARBA00022989"/>
    </source>
</evidence>
<feature type="transmembrane region" description="Helical" evidence="5">
    <location>
        <begin position="49"/>
        <end position="66"/>
    </location>
</feature>
<evidence type="ECO:0000256" key="4">
    <source>
        <dbReference type="ARBA" id="ARBA00023136"/>
    </source>
</evidence>
<dbReference type="AlphaFoldDB" id="A0A1E5KX66"/>
<dbReference type="Proteomes" id="UP000095256">
    <property type="component" value="Unassembled WGS sequence"/>
</dbReference>
<organism evidence="6 7">
    <name type="scientific">Enterococcus rivorum</name>
    <dbReference type="NCBI Taxonomy" id="762845"/>
    <lineage>
        <taxon>Bacteria</taxon>
        <taxon>Bacillati</taxon>
        <taxon>Bacillota</taxon>
        <taxon>Bacilli</taxon>
        <taxon>Lactobacillales</taxon>
        <taxon>Enterococcaceae</taxon>
        <taxon>Enterococcus</taxon>
    </lineage>
</organism>